<proteinExistence type="predicted"/>
<dbReference type="Proteomes" id="UP000203987">
    <property type="component" value="Genome"/>
</dbReference>
<feature type="transmembrane region" description="Helical" evidence="2">
    <location>
        <begin position="65"/>
        <end position="92"/>
    </location>
</feature>
<evidence type="ECO:0000313" key="3">
    <source>
        <dbReference type="EMBL" id="BAF45476.1"/>
    </source>
</evidence>
<dbReference type="GeneID" id="5179536"/>
<dbReference type="KEGG" id="vg:5179536"/>
<keyword evidence="2" id="KW-1133">Transmembrane helix</keyword>
<keyword evidence="2" id="KW-0812">Transmembrane</keyword>
<organism evidence="3 4">
    <name type="scientific">Ichnoviriform fumiferanae</name>
    <dbReference type="NCBI Taxonomy" id="419435"/>
    <lineage>
        <taxon>Viruses</taxon>
        <taxon>Viruses incertae sedis</taxon>
        <taxon>Polydnaviriformidae</taxon>
        <taxon>Ichnoviriform</taxon>
    </lineage>
</organism>
<reference evidence="3 4" key="1">
    <citation type="journal article" date="2007" name="J. Virol.">
        <title>Genomic and morphological features of a banchine polydnavirus: comparison with bracoviruses and ichnoviruses.</title>
        <authorList>
            <person name="Lapointe R."/>
            <person name="Tanaka K."/>
            <person name="Barney W.E."/>
            <person name="Whitfield J.B."/>
            <person name="Banks J.C."/>
            <person name="Beliveau C."/>
            <person name="Stoltz D."/>
            <person name="Webb B.A."/>
            <person name="Cusson M."/>
        </authorList>
    </citation>
    <scope>NUCLEOTIDE SEQUENCE [LARGE SCALE GENOMIC DNA]</scope>
</reference>
<evidence type="ECO:0000313" key="4">
    <source>
        <dbReference type="Proteomes" id="UP000203987"/>
    </source>
</evidence>
<dbReference type="EMBL" id="AB289915">
    <property type="protein sequence ID" value="BAF45476.1"/>
    <property type="molecule type" value="Genomic_DNA"/>
</dbReference>
<sequence>MHKKHDRMVDDRIELIEIGEGTSEDTGEPGQSRGVLSEENENDSAISKTNSDEENRISDRRLRNLAILSVILMFLSVVFYICFVALMVSWLAENCFGCTKTVVVDGHNTESFSIV</sequence>
<accession>A2PZQ4</accession>
<feature type="region of interest" description="Disordered" evidence="1">
    <location>
        <begin position="16"/>
        <end position="53"/>
    </location>
</feature>
<name>A2PZQ4_9VIRU</name>
<keyword evidence="2" id="KW-0472">Membrane</keyword>
<dbReference type="RefSeq" id="YP_001029348.1">
    <property type="nucleotide sequence ID" value="NC_008848.1"/>
</dbReference>
<evidence type="ECO:0000256" key="2">
    <source>
        <dbReference type="SAM" id="Phobius"/>
    </source>
</evidence>
<evidence type="ECO:0000256" key="1">
    <source>
        <dbReference type="SAM" id="MobiDB-lite"/>
    </source>
</evidence>
<protein>
    <submittedName>
        <fullName evidence="3">GfV-B3-ORF1</fullName>
    </submittedName>
</protein>